<dbReference type="Pfam" id="PF13609">
    <property type="entry name" value="Porin_4"/>
    <property type="match status" value="1"/>
</dbReference>
<dbReference type="InterPro" id="IPR050298">
    <property type="entry name" value="Gram-neg_bact_OMP"/>
</dbReference>
<keyword evidence="8" id="KW-0626">Porin</keyword>
<reference evidence="13 14" key="1">
    <citation type="journal article" date="2024" name="Chem. Sci.">
        <title>Discovery of megapolipeptins by genome mining of a Burkholderiales bacteria collection.</title>
        <authorList>
            <person name="Paulo B.S."/>
            <person name="Recchia M.J.J."/>
            <person name="Lee S."/>
            <person name="Fergusson C.H."/>
            <person name="Romanowski S.B."/>
            <person name="Hernandez A."/>
            <person name="Krull N."/>
            <person name="Liu D.Y."/>
            <person name="Cavanagh H."/>
            <person name="Bos A."/>
            <person name="Gray C.A."/>
            <person name="Murphy B.T."/>
            <person name="Linington R.G."/>
            <person name="Eustaquio A.S."/>
        </authorList>
    </citation>
    <scope>NUCLEOTIDE SEQUENCE [LARGE SCALE GENOMIC DNA]</scope>
    <source>
        <strain evidence="13 14">RL16-012-BIC-B</strain>
    </source>
</reference>
<evidence type="ECO:0000256" key="8">
    <source>
        <dbReference type="ARBA" id="ARBA00023114"/>
    </source>
</evidence>
<evidence type="ECO:0000256" key="10">
    <source>
        <dbReference type="ARBA" id="ARBA00023237"/>
    </source>
</evidence>
<keyword evidence="10" id="KW-0998">Cell outer membrane</keyword>
<comment type="subunit">
    <text evidence="2">Homotrimer.</text>
</comment>
<accession>A0ABW9A167</accession>
<evidence type="ECO:0000256" key="4">
    <source>
        <dbReference type="ARBA" id="ARBA00022452"/>
    </source>
</evidence>
<keyword evidence="9" id="KW-0472">Membrane</keyword>
<dbReference type="SUPFAM" id="SSF56935">
    <property type="entry name" value="Porins"/>
    <property type="match status" value="1"/>
</dbReference>
<evidence type="ECO:0000313" key="14">
    <source>
        <dbReference type="Proteomes" id="UP001629249"/>
    </source>
</evidence>
<evidence type="ECO:0000256" key="2">
    <source>
        <dbReference type="ARBA" id="ARBA00011233"/>
    </source>
</evidence>
<evidence type="ECO:0000256" key="6">
    <source>
        <dbReference type="ARBA" id="ARBA00022729"/>
    </source>
</evidence>
<dbReference type="InterPro" id="IPR033900">
    <property type="entry name" value="Gram_neg_porin_domain"/>
</dbReference>
<keyword evidence="6 11" id="KW-0732">Signal</keyword>
<evidence type="ECO:0000256" key="3">
    <source>
        <dbReference type="ARBA" id="ARBA00022448"/>
    </source>
</evidence>
<evidence type="ECO:0000256" key="9">
    <source>
        <dbReference type="ARBA" id="ARBA00023136"/>
    </source>
</evidence>
<gene>
    <name evidence="13" type="ORF">PQR66_37895</name>
</gene>
<dbReference type="EMBL" id="JAQQFN010000050">
    <property type="protein sequence ID" value="MFL9888850.1"/>
    <property type="molecule type" value="Genomic_DNA"/>
</dbReference>
<keyword evidence="4" id="KW-1134">Transmembrane beta strand</keyword>
<keyword evidence="14" id="KW-1185">Reference proteome</keyword>
<keyword evidence="5" id="KW-0812">Transmembrane</keyword>
<organism evidence="13 14">
    <name type="scientific">Paraburkholderia agricolaris</name>
    <dbReference type="NCBI Taxonomy" id="2152888"/>
    <lineage>
        <taxon>Bacteria</taxon>
        <taxon>Pseudomonadati</taxon>
        <taxon>Pseudomonadota</taxon>
        <taxon>Betaproteobacteria</taxon>
        <taxon>Burkholderiales</taxon>
        <taxon>Burkholderiaceae</taxon>
        <taxon>Paraburkholderia</taxon>
    </lineage>
</organism>
<dbReference type="PANTHER" id="PTHR34501">
    <property type="entry name" value="PROTEIN YDDL-RELATED"/>
    <property type="match status" value="1"/>
</dbReference>
<feature type="signal peptide" evidence="11">
    <location>
        <begin position="1"/>
        <end position="20"/>
    </location>
</feature>
<evidence type="ECO:0000256" key="7">
    <source>
        <dbReference type="ARBA" id="ARBA00023065"/>
    </source>
</evidence>
<proteinExistence type="predicted"/>
<dbReference type="PANTHER" id="PTHR34501:SF9">
    <property type="entry name" value="MAJOR OUTER MEMBRANE PROTEIN P.IA"/>
    <property type="match status" value="1"/>
</dbReference>
<dbReference type="InterPro" id="IPR023614">
    <property type="entry name" value="Porin_dom_sf"/>
</dbReference>
<feature type="chain" id="PRO_5046914272" evidence="11">
    <location>
        <begin position="21"/>
        <end position="363"/>
    </location>
</feature>
<evidence type="ECO:0000256" key="1">
    <source>
        <dbReference type="ARBA" id="ARBA00004571"/>
    </source>
</evidence>
<evidence type="ECO:0000313" key="13">
    <source>
        <dbReference type="EMBL" id="MFL9888850.1"/>
    </source>
</evidence>
<dbReference type="Proteomes" id="UP001629249">
    <property type="component" value="Unassembled WGS sequence"/>
</dbReference>
<evidence type="ECO:0000259" key="12">
    <source>
        <dbReference type="Pfam" id="PF13609"/>
    </source>
</evidence>
<feature type="domain" description="Porin" evidence="12">
    <location>
        <begin position="7"/>
        <end position="329"/>
    </location>
</feature>
<name>A0ABW9A167_9BURK</name>
<dbReference type="CDD" id="cd00342">
    <property type="entry name" value="gram_neg_porins"/>
    <property type="match status" value="1"/>
</dbReference>
<sequence>MKVELCAAALVAATASTAQAQDSIDIFGMIDAGITYVSNEHGHSNLKFDDGIYAPNLVGLKGNEDLGGGNRAFFELSSQFSLGNGGFVGNPGFGRTAFIGLGNDRLGTLTLGNQYDFMSEALFFGGNDSARDAGGLYNFRNGPFQKLALPNNPTGAFDWDRLGATQRVQNSVKYASASIYGVSLGAMYGFKDPTSVSGLENTQSVGVTYACPSFGAGTAYTNQRYAATAGLAATSITNWGAGAHFSTGALTATLLFSIVRNSSSDAEVWMTEVGATWHFTHALTLAMDYLYMKGNAENDNNHAHQVDALLQYAVSDRTALYVAGVYQRASSGAYAQINGVLDANGSSSGAAQAIARVGFHTAF</sequence>
<comment type="caution">
    <text evidence="13">The sequence shown here is derived from an EMBL/GenBank/DDBJ whole genome shotgun (WGS) entry which is preliminary data.</text>
</comment>
<evidence type="ECO:0000256" key="11">
    <source>
        <dbReference type="SAM" id="SignalP"/>
    </source>
</evidence>
<evidence type="ECO:0000256" key="5">
    <source>
        <dbReference type="ARBA" id="ARBA00022692"/>
    </source>
</evidence>
<dbReference type="RefSeq" id="WP_408335648.1">
    <property type="nucleotide sequence ID" value="NZ_JAQQFH010000059.1"/>
</dbReference>
<keyword evidence="7" id="KW-0406">Ion transport</keyword>
<dbReference type="Gene3D" id="2.40.160.10">
    <property type="entry name" value="Porin"/>
    <property type="match status" value="1"/>
</dbReference>
<protein>
    <submittedName>
        <fullName evidence="13">Porin</fullName>
    </submittedName>
</protein>
<keyword evidence="3" id="KW-0813">Transport</keyword>
<comment type="subcellular location">
    <subcellularLocation>
        <location evidence="1">Cell outer membrane</location>
        <topology evidence="1">Multi-pass membrane protein</topology>
    </subcellularLocation>
</comment>